<dbReference type="RefSeq" id="WP_184658257.1">
    <property type="nucleotide sequence ID" value="NZ_CP031518.1"/>
</dbReference>
<comment type="caution">
    <text evidence="2">The sequence shown here is derived from an EMBL/GenBank/DDBJ whole genome shotgun (WGS) entry which is preliminary data.</text>
</comment>
<dbReference type="EMBL" id="JACHFQ010000003">
    <property type="protein sequence ID" value="MBB5225712.1"/>
    <property type="molecule type" value="Genomic_DNA"/>
</dbReference>
<organism evidence="2 3">
    <name type="scientific">Treponema ruminis</name>
    <dbReference type="NCBI Taxonomy" id="744515"/>
    <lineage>
        <taxon>Bacteria</taxon>
        <taxon>Pseudomonadati</taxon>
        <taxon>Spirochaetota</taxon>
        <taxon>Spirochaetia</taxon>
        <taxon>Spirochaetales</taxon>
        <taxon>Treponemataceae</taxon>
        <taxon>Treponema</taxon>
    </lineage>
</organism>
<proteinExistence type="predicted"/>
<reference evidence="2 3" key="1">
    <citation type="submission" date="2020-08" db="EMBL/GenBank/DDBJ databases">
        <title>Genomic Encyclopedia of Type Strains, Phase IV (KMG-IV): sequencing the most valuable type-strain genomes for metagenomic binning, comparative biology and taxonomic classification.</title>
        <authorList>
            <person name="Goeker M."/>
        </authorList>
    </citation>
    <scope>NUCLEOTIDE SEQUENCE [LARGE SCALE GENOMIC DNA]</scope>
    <source>
        <strain evidence="2 3">DSM 103462</strain>
    </source>
</reference>
<dbReference type="Gene3D" id="2.70.50.70">
    <property type="match status" value="1"/>
</dbReference>
<dbReference type="InterPro" id="IPR027824">
    <property type="entry name" value="DUF4469"/>
</dbReference>
<dbReference type="Proteomes" id="UP000518887">
    <property type="component" value="Unassembled WGS sequence"/>
</dbReference>
<evidence type="ECO:0000313" key="2">
    <source>
        <dbReference type="EMBL" id="MBB5225712.1"/>
    </source>
</evidence>
<evidence type="ECO:0000313" key="3">
    <source>
        <dbReference type="Proteomes" id="UP000518887"/>
    </source>
</evidence>
<gene>
    <name evidence="2" type="ORF">HNP76_001069</name>
</gene>
<sequence>MVNIATKRETNFAVTLTPCNFKKNTYIAHVPRKTVTTDQILDLVATHNQGIDRYQVGHAMELLKKEILEQAELGFAVDIMEICKLYIAPISSVKSLTPEAESVTGFEARFAANDGLKEKLKTVTASVTAVVDSAPQISQIENPVDGSSDGKLRATFSARLRGKKLKVGGESGGIYFIPLEEDGSANQDETSWIKVPDDFVTKNTGTCLEFYLPRTIPTGKSYFIAVRTSIRGKTELKTPITGFSRIPVTVEE</sequence>
<evidence type="ECO:0000259" key="1">
    <source>
        <dbReference type="Pfam" id="PF14734"/>
    </source>
</evidence>
<keyword evidence="3" id="KW-1185">Reference proteome</keyword>
<accession>A0A7W8G8A2</accession>
<dbReference type="AlphaFoldDB" id="A0A7W8G8A2"/>
<dbReference type="Pfam" id="PF14734">
    <property type="entry name" value="DUF4469"/>
    <property type="match status" value="1"/>
</dbReference>
<name>A0A7W8G8A2_9SPIR</name>
<protein>
    <recommendedName>
        <fullName evidence="1">DUF4469 domain-containing protein</fullName>
    </recommendedName>
</protein>
<dbReference type="CDD" id="cd12843">
    <property type="entry name" value="Bvu_2165_C_like"/>
    <property type="match status" value="1"/>
</dbReference>
<feature type="domain" description="DUF4469" evidence="1">
    <location>
        <begin position="136"/>
        <end position="241"/>
    </location>
</feature>